<evidence type="ECO:0000313" key="1">
    <source>
        <dbReference type="EMBL" id="KAK0441221.1"/>
    </source>
</evidence>
<accession>A0AA39JG88</accession>
<organism evidence="1 2">
    <name type="scientific">Armillaria tabescens</name>
    <name type="common">Ringless honey mushroom</name>
    <name type="synonym">Agaricus tabescens</name>
    <dbReference type="NCBI Taxonomy" id="1929756"/>
    <lineage>
        <taxon>Eukaryota</taxon>
        <taxon>Fungi</taxon>
        <taxon>Dikarya</taxon>
        <taxon>Basidiomycota</taxon>
        <taxon>Agaricomycotina</taxon>
        <taxon>Agaricomycetes</taxon>
        <taxon>Agaricomycetidae</taxon>
        <taxon>Agaricales</taxon>
        <taxon>Marasmiineae</taxon>
        <taxon>Physalacriaceae</taxon>
        <taxon>Desarmillaria</taxon>
    </lineage>
</organism>
<reference evidence="1" key="1">
    <citation type="submission" date="2023-06" db="EMBL/GenBank/DDBJ databases">
        <authorList>
            <consortium name="Lawrence Berkeley National Laboratory"/>
            <person name="Ahrendt S."/>
            <person name="Sahu N."/>
            <person name="Indic B."/>
            <person name="Wong-Bajracharya J."/>
            <person name="Merenyi Z."/>
            <person name="Ke H.-M."/>
            <person name="Monk M."/>
            <person name="Kocsube S."/>
            <person name="Drula E."/>
            <person name="Lipzen A."/>
            <person name="Balint B."/>
            <person name="Henrissat B."/>
            <person name="Andreopoulos B."/>
            <person name="Martin F.M."/>
            <person name="Harder C.B."/>
            <person name="Rigling D."/>
            <person name="Ford K.L."/>
            <person name="Foster G.D."/>
            <person name="Pangilinan J."/>
            <person name="Papanicolaou A."/>
            <person name="Barry K."/>
            <person name="LaButti K."/>
            <person name="Viragh M."/>
            <person name="Koriabine M."/>
            <person name="Yan M."/>
            <person name="Riley R."/>
            <person name="Champramary S."/>
            <person name="Plett K.L."/>
            <person name="Tsai I.J."/>
            <person name="Slot J."/>
            <person name="Sipos G."/>
            <person name="Plett J."/>
            <person name="Nagy L.G."/>
            <person name="Grigoriev I.V."/>
        </authorList>
    </citation>
    <scope>NUCLEOTIDE SEQUENCE</scope>
    <source>
        <strain evidence="1">CCBAS 213</strain>
    </source>
</reference>
<gene>
    <name evidence="1" type="ORF">EV420DRAFT_1121186</name>
</gene>
<dbReference type="EMBL" id="JAUEPS010000071">
    <property type="protein sequence ID" value="KAK0441221.1"/>
    <property type="molecule type" value="Genomic_DNA"/>
</dbReference>
<sequence>MIDRQLIRLVDSAPFTRLIDYAVYTAARLQFALDYNSLTIAERTAYTNNIFETCKKSTIKDGNPTTIANLKKAFKTRHRKDVTSRNHLLKLYKMFGVSVFLDPSLEIRTKSGAPAFSETYVTTIDLLEQGLRPFSEYLDKVDQQNRVFLFNFLRAAGTLAVYNFIKNFVETFDRN</sequence>
<dbReference type="AlphaFoldDB" id="A0AA39JG88"/>
<name>A0AA39JG88_ARMTA</name>
<proteinExistence type="predicted"/>
<comment type="caution">
    <text evidence="1">The sequence shown here is derived from an EMBL/GenBank/DDBJ whole genome shotgun (WGS) entry which is preliminary data.</text>
</comment>
<protein>
    <submittedName>
        <fullName evidence="1">Uncharacterized protein</fullName>
    </submittedName>
</protein>
<dbReference type="Proteomes" id="UP001175211">
    <property type="component" value="Unassembled WGS sequence"/>
</dbReference>
<dbReference type="GeneID" id="85349467"/>
<dbReference type="RefSeq" id="XP_060323907.1">
    <property type="nucleotide sequence ID" value="XM_060465919.1"/>
</dbReference>
<evidence type="ECO:0000313" key="2">
    <source>
        <dbReference type="Proteomes" id="UP001175211"/>
    </source>
</evidence>
<keyword evidence="2" id="KW-1185">Reference proteome</keyword>